<dbReference type="AlphaFoldDB" id="A0A4R6FF70"/>
<name>A0A4R6FF70_9SPHN</name>
<reference evidence="1 2" key="1">
    <citation type="submission" date="2019-03" db="EMBL/GenBank/DDBJ databases">
        <title>Genomic Encyclopedia of Type Strains, Phase IV (KMG-IV): sequencing the most valuable type-strain genomes for metagenomic binning, comparative biology and taxonomic classification.</title>
        <authorList>
            <person name="Goeker M."/>
        </authorList>
    </citation>
    <scope>NUCLEOTIDE SEQUENCE [LARGE SCALE GENOMIC DNA]</scope>
    <source>
        <strain evidence="1 2">DSM 25059</strain>
    </source>
</reference>
<evidence type="ECO:0008006" key="3">
    <source>
        <dbReference type="Google" id="ProtNLM"/>
    </source>
</evidence>
<keyword evidence="2" id="KW-1185">Reference proteome</keyword>
<protein>
    <recommendedName>
        <fullName evidence="3">Metallo-beta-lactamase superfamily protein</fullName>
    </recommendedName>
</protein>
<gene>
    <name evidence="1" type="ORF">EV664_11470</name>
</gene>
<dbReference type="Proteomes" id="UP000295493">
    <property type="component" value="Unassembled WGS sequence"/>
</dbReference>
<evidence type="ECO:0000313" key="2">
    <source>
        <dbReference type="Proteomes" id="UP000295493"/>
    </source>
</evidence>
<comment type="caution">
    <text evidence="1">The sequence shown here is derived from an EMBL/GenBank/DDBJ whole genome shotgun (WGS) entry which is preliminary data.</text>
</comment>
<dbReference type="RefSeq" id="WP_133496751.1">
    <property type="nucleotide sequence ID" value="NZ_BMLU01000013.1"/>
</dbReference>
<dbReference type="SUPFAM" id="SSF56281">
    <property type="entry name" value="Metallo-hydrolase/oxidoreductase"/>
    <property type="match status" value="1"/>
</dbReference>
<dbReference type="EMBL" id="SNWD01000014">
    <property type="protein sequence ID" value="TDN79034.1"/>
    <property type="molecule type" value="Genomic_DNA"/>
</dbReference>
<proteinExistence type="predicted"/>
<evidence type="ECO:0000313" key="1">
    <source>
        <dbReference type="EMBL" id="TDN79034.1"/>
    </source>
</evidence>
<accession>A0A4R6FF70</accession>
<sequence>MRRLGEGFWNLRGDFRIAGLINIGTQMSLVRRPGGRFLLIDSCELREEDRQPLHALTDGGKAIEAVINVHPFHTLHCRSIRAVAPHARLIGTQRHHDKLPDLPWDPLRTEDAALQAEFADTLEFSIPDGVDFISDDESVHVSSVLTRHRESGVVHVDDTLNSFEAPGLLKPLVSGRLRFHPMLAKALKPEPGAADAYAEWARDLAGRWSGTPAVCTAHSAIRDLDEGGWRSEILNALSRVEKTLEKHRAAHG</sequence>
<dbReference type="InterPro" id="IPR036866">
    <property type="entry name" value="RibonucZ/Hydroxyglut_hydro"/>
</dbReference>
<dbReference type="OrthoDB" id="7402742at2"/>
<organism evidence="1 2">
    <name type="scientific">Stakelama pacifica</name>
    <dbReference type="NCBI Taxonomy" id="517720"/>
    <lineage>
        <taxon>Bacteria</taxon>
        <taxon>Pseudomonadati</taxon>
        <taxon>Pseudomonadota</taxon>
        <taxon>Alphaproteobacteria</taxon>
        <taxon>Sphingomonadales</taxon>
        <taxon>Sphingomonadaceae</taxon>
        <taxon>Stakelama</taxon>
    </lineage>
</organism>